<dbReference type="Proteomes" id="UP000789508">
    <property type="component" value="Unassembled WGS sequence"/>
</dbReference>
<dbReference type="GO" id="GO:0005524">
    <property type="term" value="F:ATP binding"/>
    <property type="evidence" value="ECO:0007669"/>
    <property type="project" value="UniProtKB-KW"/>
</dbReference>
<evidence type="ECO:0000259" key="8">
    <source>
        <dbReference type="Pfam" id="PF03129"/>
    </source>
</evidence>
<dbReference type="AlphaFoldDB" id="A0A9N9NBV1"/>
<keyword evidence="2" id="KW-0963">Cytoplasm</keyword>
<feature type="non-terminal residue" evidence="9">
    <location>
        <position position="372"/>
    </location>
</feature>
<dbReference type="PRINTS" id="PR01043">
    <property type="entry name" value="TRNASYNTHGLY"/>
</dbReference>
<dbReference type="PANTHER" id="PTHR10745">
    <property type="entry name" value="GLYCYL-TRNA SYNTHETASE/DNA POLYMERASE SUBUNIT GAMMA-2"/>
    <property type="match status" value="1"/>
</dbReference>
<dbReference type="InterPro" id="IPR027031">
    <property type="entry name" value="Gly-tRNA_synthase/POLG2"/>
</dbReference>
<dbReference type="InterPro" id="IPR002315">
    <property type="entry name" value="tRNA-synt_gly"/>
</dbReference>
<evidence type="ECO:0000256" key="7">
    <source>
        <dbReference type="ARBA" id="ARBA00023146"/>
    </source>
</evidence>
<dbReference type="InterPro" id="IPR045864">
    <property type="entry name" value="aa-tRNA-synth_II/BPL/LPL"/>
</dbReference>
<dbReference type="OrthoDB" id="57698at2759"/>
<name>A0A9N9NBV1_9GLOM</name>
<evidence type="ECO:0000256" key="2">
    <source>
        <dbReference type="ARBA" id="ARBA00022490"/>
    </source>
</evidence>
<dbReference type="FunFam" id="3.30.720.200:FF:000001">
    <property type="entry name" value="Glycine--tRNA ligase 2"/>
    <property type="match status" value="1"/>
</dbReference>
<dbReference type="GO" id="GO:0070150">
    <property type="term" value="P:mitochondrial glycyl-tRNA aminoacylation"/>
    <property type="evidence" value="ECO:0007669"/>
    <property type="project" value="TreeGrafter"/>
</dbReference>
<evidence type="ECO:0000256" key="1">
    <source>
        <dbReference type="ARBA" id="ARBA00004496"/>
    </source>
</evidence>
<comment type="subcellular location">
    <subcellularLocation>
        <location evidence="1">Cytoplasm</location>
    </subcellularLocation>
</comment>
<gene>
    <name evidence="9" type="ORF">ALEPTO_LOCUS12246</name>
</gene>
<dbReference type="SUPFAM" id="SSF55681">
    <property type="entry name" value="Class II aaRS and biotin synthetases"/>
    <property type="match status" value="1"/>
</dbReference>
<sequence>HPRFNEVKDIRLRLLSQAIQAEGKTQPIELSIGDAVDQKIVDNKTLGYFLARIQLFLIKLGINPSRLRFRQHMPNEMAHYACDCWDAEIQSSYGWIECVGCADRSAYDLTVHSNRTKEKLVVRETLPTPYVYEKTVLDINHKIFGPKLRKNAKIVEEYLSSLDEQQLESLKEDLEKGNGKTTVPGTDGKGYEVSTEFLTIKRQTFSEHVREYTPNVIEPSFGIGRILYSLIEHVYWIREGSEQRAVLSFPPSVSPFKCLLVPLSNHPTLTELIQDMTTRLRKLSIPIKIDDSSNSIGRRYSRNDELGTPFAITIDFQSVKEGTVTLRERDTTKQIREKIDTLLVVLKDLIEENITWETVLNTYPEFTQQELE</sequence>
<proteinExistence type="predicted"/>
<dbReference type="Gene3D" id="3.30.930.10">
    <property type="entry name" value="Bira Bifunctional Protein, Domain 2"/>
    <property type="match status" value="1"/>
</dbReference>
<dbReference type="GO" id="GO:0005739">
    <property type="term" value="C:mitochondrion"/>
    <property type="evidence" value="ECO:0007669"/>
    <property type="project" value="TreeGrafter"/>
</dbReference>
<dbReference type="InterPro" id="IPR036621">
    <property type="entry name" value="Anticodon-bd_dom_sf"/>
</dbReference>
<keyword evidence="7" id="KW-0030">Aminoacyl-tRNA synthetase</keyword>
<keyword evidence="10" id="KW-1185">Reference proteome</keyword>
<accession>A0A9N9NBV1</accession>
<evidence type="ECO:0000313" key="9">
    <source>
        <dbReference type="EMBL" id="CAG8720523.1"/>
    </source>
</evidence>
<dbReference type="Gene3D" id="3.40.50.800">
    <property type="entry name" value="Anticodon-binding domain"/>
    <property type="match status" value="1"/>
</dbReference>
<dbReference type="PANTHER" id="PTHR10745:SF0">
    <property type="entry name" value="GLYCINE--TRNA LIGASE"/>
    <property type="match status" value="1"/>
</dbReference>
<evidence type="ECO:0000256" key="6">
    <source>
        <dbReference type="ARBA" id="ARBA00022917"/>
    </source>
</evidence>
<evidence type="ECO:0000256" key="4">
    <source>
        <dbReference type="ARBA" id="ARBA00022741"/>
    </source>
</evidence>
<evidence type="ECO:0000256" key="3">
    <source>
        <dbReference type="ARBA" id="ARBA00022598"/>
    </source>
</evidence>
<dbReference type="SUPFAM" id="SSF52954">
    <property type="entry name" value="Class II aaRS ABD-related"/>
    <property type="match status" value="1"/>
</dbReference>
<dbReference type="CDD" id="cd00858">
    <property type="entry name" value="GlyRS_anticodon"/>
    <property type="match status" value="1"/>
</dbReference>
<evidence type="ECO:0000313" key="10">
    <source>
        <dbReference type="Proteomes" id="UP000789508"/>
    </source>
</evidence>
<reference evidence="9" key="1">
    <citation type="submission" date="2021-06" db="EMBL/GenBank/DDBJ databases">
        <authorList>
            <person name="Kallberg Y."/>
            <person name="Tangrot J."/>
            <person name="Rosling A."/>
        </authorList>
    </citation>
    <scope>NUCLEOTIDE SEQUENCE</scope>
    <source>
        <strain evidence="9">FL130A</strain>
    </source>
</reference>
<dbReference type="Gene3D" id="3.30.720.200">
    <property type="match status" value="1"/>
</dbReference>
<comment type="caution">
    <text evidence="9">The sequence shown here is derived from an EMBL/GenBank/DDBJ whole genome shotgun (WGS) entry which is preliminary data.</text>
</comment>
<keyword evidence="4" id="KW-0547">Nucleotide-binding</keyword>
<dbReference type="InterPro" id="IPR004154">
    <property type="entry name" value="Anticodon-bd"/>
</dbReference>
<dbReference type="Pfam" id="PF03129">
    <property type="entry name" value="HGTP_anticodon"/>
    <property type="match status" value="1"/>
</dbReference>
<dbReference type="GO" id="GO:0004820">
    <property type="term" value="F:glycine-tRNA ligase activity"/>
    <property type="evidence" value="ECO:0007669"/>
    <property type="project" value="InterPro"/>
</dbReference>
<keyword evidence="3" id="KW-0436">Ligase</keyword>
<evidence type="ECO:0000256" key="5">
    <source>
        <dbReference type="ARBA" id="ARBA00022840"/>
    </source>
</evidence>
<keyword evidence="5" id="KW-0067">ATP-binding</keyword>
<organism evidence="9 10">
    <name type="scientific">Ambispora leptoticha</name>
    <dbReference type="NCBI Taxonomy" id="144679"/>
    <lineage>
        <taxon>Eukaryota</taxon>
        <taxon>Fungi</taxon>
        <taxon>Fungi incertae sedis</taxon>
        <taxon>Mucoromycota</taxon>
        <taxon>Glomeromycotina</taxon>
        <taxon>Glomeromycetes</taxon>
        <taxon>Archaeosporales</taxon>
        <taxon>Ambisporaceae</taxon>
        <taxon>Ambispora</taxon>
    </lineage>
</organism>
<dbReference type="NCBIfam" id="TIGR00389">
    <property type="entry name" value="glyS_dimeric"/>
    <property type="match status" value="1"/>
</dbReference>
<protein>
    <submittedName>
        <fullName evidence="9">297_t:CDS:1</fullName>
    </submittedName>
</protein>
<keyword evidence="6" id="KW-0648">Protein biosynthesis</keyword>
<feature type="domain" description="Anticodon-binding" evidence="8">
    <location>
        <begin position="257"/>
        <end position="348"/>
    </location>
</feature>
<dbReference type="EMBL" id="CAJVPS010026047">
    <property type="protein sequence ID" value="CAG8720523.1"/>
    <property type="molecule type" value="Genomic_DNA"/>
</dbReference>
<dbReference type="FunFam" id="3.40.50.800:FF:000004">
    <property type="entry name" value="Glycine--tRNA ligase 2"/>
    <property type="match status" value="1"/>
</dbReference>
<dbReference type="FunFam" id="3.30.930.10:FF:000158">
    <property type="entry name" value="Glycyl-tRNA synthetase"/>
    <property type="match status" value="1"/>
</dbReference>